<reference evidence="1" key="1">
    <citation type="submission" date="2023-06" db="EMBL/GenBank/DDBJ databases">
        <title>Draft genome sequence of Nocardioides sp. SOB77.</title>
        <authorList>
            <person name="Zhang G."/>
        </authorList>
    </citation>
    <scope>NUCLEOTIDE SEQUENCE</scope>
    <source>
        <strain evidence="1">SOB77</strain>
    </source>
</reference>
<keyword evidence="2" id="KW-1185">Reference proteome</keyword>
<evidence type="ECO:0000313" key="2">
    <source>
        <dbReference type="Proteomes" id="UP001168620"/>
    </source>
</evidence>
<protein>
    <submittedName>
        <fullName evidence="1">Uncharacterized protein</fullName>
    </submittedName>
</protein>
<dbReference type="Proteomes" id="UP001168620">
    <property type="component" value="Unassembled WGS sequence"/>
</dbReference>
<evidence type="ECO:0000313" key="1">
    <source>
        <dbReference type="EMBL" id="MDN4172605.1"/>
    </source>
</evidence>
<name>A0ABT8FDW0_9ACTN</name>
<comment type="caution">
    <text evidence="1">The sequence shown here is derived from an EMBL/GenBank/DDBJ whole genome shotgun (WGS) entry which is preliminary data.</text>
</comment>
<organism evidence="1 2">
    <name type="scientific">Nocardioides oceani</name>
    <dbReference type="NCBI Taxonomy" id="3058369"/>
    <lineage>
        <taxon>Bacteria</taxon>
        <taxon>Bacillati</taxon>
        <taxon>Actinomycetota</taxon>
        <taxon>Actinomycetes</taxon>
        <taxon>Propionibacteriales</taxon>
        <taxon>Nocardioidaceae</taxon>
        <taxon>Nocardioides</taxon>
    </lineage>
</organism>
<gene>
    <name evidence="1" type="ORF">QWY28_06600</name>
</gene>
<sequence length="239" mass="25683">MTEVLDRPTTVTGHDVWRDDIQAKFPTETPVVRPVGKTESFDRLLHSVFTRTSGRVVVVTSNDGVVIHGSDAADLVQAMFGPNQAEKTHPATAATEALAEWLQTSLDSVVALVGISPSTRAHWRKNPDAPIRPSKSGRLLRLHSAVGLLVGELGLERARAKLIADNWLSTPLDDQRLSALEATVRDALLPDGLQPPAYLLGGGLNPNEVLARMAGSGLDEAHQRLLDTPEQMDDAAEGS</sequence>
<dbReference type="RefSeq" id="WP_300951524.1">
    <property type="nucleotide sequence ID" value="NZ_JAUHJQ010000002.1"/>
</dbReference>
<dbReference type="EMBL" id="JAUHJQ010000002">
    <property type="protein sequence ID" value="MDN4172605.1"/>
    <property type="molecule type" value="Genomic_DNA"/>
</dbReference>
<accession>A0ABT8FDW0</accession>
<proteinExistence type="predicted"/>